<protein>
    <submittedName>
        <fullName evidence="3">Formiminotransferase-cyclodeaminase</fullName>
    </submittedName>
</protein>
<dbReference type="RefSeq" id="WP_097645031.1">
    <property type="nucleotide sequence ID" value="NZ_NQWI01000087.1"/>
</dbReference>
<dbReference type="OrthoDB" id="7959174at2"/>
<dbReference type="InterPro" id="IPR036178">
    <property type="entry name" value="Formintransfe-cycloase-like_sf"/>
</dbReference>
<reference evidence="4" key="1">
    <citation type="submission" date="2017-08" db="EMBL/GenBank/DDBJ databases">
        <authorList>
            <person name="Grouzdev D.S."/>
            <person name="Gaisin V.A."/>
            <person name="Rysina M.S."/>
            <person name="Gorlenko V.M."/>
        </authorList>
    </citation>
    <scope>NUCLEOTIDE SEQUENCE [LARGE SCALE GENOMIC DNA]</scope>
    <source>
        <strain evidence="4">Kir15-3F</strain>
    </source>
</reference>
<feature type="domain" description="Cyclodeaminase/cyclohydrolase" evidence="2">
    <location>
        <begin position="10"/>
        <end position="189"/>
    </location>
</feature>
<evidence type="ECO:0000313" key="4">
    <source>
        <dbReference type="Proteomes" id="UP000220527"/>
    </source>
</evidence>
<dbReference type="InterPro" id="IPR007044">
    <property type="entry name" value="Cyclodeamin/CycHdrlase"/>
</dbReference>
<dbReference type="Pfam" id="PF04961">
    <property type="entry name" value="FTCD_C"/>
    <property type="match status" value="1"/>
</dbReference>
<dbReference type="GO" id="GO:0016740">
    <property type="term" value="F:transferase activity"/>
    <property type="evidence" value="ECO:0007669"/>
    <property type="project" value="UniProtKB-KW"/>
</dbReference>
<dbReference type="SUPFAM" id="SSF101262">
    <property type="entry name" value="Methenyltetrahydrofolate cyclohydrolase-like"/>
    <property type="match status" value="1"/>
</dbReference>
<proteinExistence type="predicted"/>
<evidence type="ECO:0000259" key="2">
    <source>
        <dbReference type="Pfam" id="PF04961"/>
    </source>
</evidence>
<keyword evidence="1" id="KW-0175">Coiled coil</keyword>
<evidence type="ECO:0000256" key="1">
    <source>
        <dbReference type="SAM" id="Coils"/>
    </source>
</evidence>
<evidence type="ECO:0000313" key="3">
    <source>
        <dbReference type="EMBL" id="PDW02112.1"/>
    </source>
</evidence>
<dbReference type="Gene3D" id="1.20.120.680">
    <property type="entry name" value="Formiminotetrahydrofolate cyclodeaminase monomer, up-and-down helical bundle"/>
    <property type="match status" value="1"/>
</dbReference>
<keyword evidence="4" id="KW-1185">Reference proteome</keyword>
<feature type="coiled-coil region" evidence="1">
    <location>
        <begin position="54"/>
        <end position="81"/>
    </location>
</feature>
<gene>
    <name evidence="3" type="ORF">CJ255_15625</name>
</gene>
<dbReference type="Proteomes" id="UP000220527">
    <property type="component" value="Unassembled WGS sequence"/>
</dbReference>
<sequence length="212" mass="22345">MTEPLEMQPLGGFLDALASSAPTPGGGSVAAMSGAMAAGLVSMVCALTKGKKQFAAIEEEVRSIHDRAEGLRRELQTLAEEDIEVFGRLSAAYKLPRTTEADAATRKAAIQQVTRQAAEVPLRTAQVTAAILPLCTALAPHVGRLIVSDIGVAALLARATVQSAILNIEINLAGLDDQLYVHETRARIADLAIGLSEEADGVVKIVRNRINQ</sequence>
<name>A0A2A6RGG3_9CHLR</name>
<dbReference type="AlphaFoldDB" id="A0A2A6RGG3"/>
<accession>A0A2A6RGG3</accession>
<organism evidence="3 4">
    <name type="scientific">Candidatus Viridilinea mediisalina</name>
    <dbReference type="NCBI Taxonomy" id="2024553"/>
    <lineage>
        <taxon>Bacteria</taxon>
        <taxon>Bacillati</taxon>
        <taxon>Chloroflexota</taxon>
        <taxon>Chloroflexia</taxon>
        <taxon>Chloroflexales</taxon>
        <taxon>Chloroflexineae</taxon>
        <taxon>Oscillochloridaceae</taxon>
        <taxon>Candidatus Viridilinea</taxon>
    </lineage>
</organism>
<comment type="caution">
    <text evidence="3">The sequence shown here is derived from an EMBL/GenBank/DDBJ whole genome shotgun (WGS) entry which is preliminary data.</text>
</comment>
<keyword evidence="3" id="KW-0808">Transferase</keyword>
<dbReference type="EMBL" id="NQWI01000087">
    <property type="protein sequence ID" value="PDW02112.1"/>
    <property type="molecule type" value="Genomic_DNA"/>
</dbReference>